<keyword evidence="2" id="KW-1185">Reference proteome</keyword>
<evidence type="ECO:0000313" key="2">
    <source>
        <dbReference type="Proteomes" id="UP000184452"/>
    </source>
</evidence>
<name>A0A1M6NBQ7_9ACTN</name>
<proteinExistence type="predicted"/>
<accession>A0A1M6NBQ7</accession>
<dbReference type="AlphaFoldDB" id="A0A1M6NBQ7"/>
<evidence type="ECO:0000313" key="1">
    <source>
        <dbReference type="EMBL" id="SHJ93097.1"/>
    </source>
</evidence>
<dbReference type="Proteomes" id="UP000184452">
    <property type="component" value="Unassembled WGS sequence"/>
</dbReference>
<gene>
    <name evidence="1" type="ORF">SAMN05421803_111151</name>
</gene>
<dbReference type="EMBL" id="FQZK01000011">
    <property type="protein sequence ID" value="SHJ93097.1"/>
    <property type="molecule type" value="Genomic_DNA"/>
</dbReference>
<dbReference type="RefSeq" id="WP_245833345.1">
    <property type="nucleotide sequence ID" value="NZ_FQZK01000011.1"/>
</dbReference>
<organism evidence="1 2">
    <name type="scientific">Nocardiopsis flavescens</name>
    <dbReference type="NCBI Taxonomy" id="758803"/>
    <lineage>
        <taxon>Bacteria</taxon>
        <taxon>Bacillati</taxon>
        <taxon>Actinomycetota</taxon>
        <taxon>Actinomycetes</taxon>
        <taxon>Streptosporangiales</taxon>
        <taxon>Nocardiopsidaceae</taxon>
        <taxon>Nocardiopsis</taxon>
    </lineage>
</organism>
<reference evidence="1 2" key="1">
    <citation type="submission" date="2016-11" db="EMBL/GenBank/DDBJ databases">
        <authorList>
            <person name="Jaros S."/>
            <person name="Januszkiewicz K."/>
            <person name="Wedrychowicz H."/>
        </authorList>
    </citation>
    <scope>NUCLEOTIDE SEQUENCE [LARGE SCALE GENOMIC DNA]</scope>
    <source>
        <strain evidence="1 2">CGMCC 4.5723</strain>
    </source>
</reference>
<protein>
    <submittedName>
        <fullName evidence="1">Uncharacterized protein</fullName>
    </submittedName>
</protein>
<sequence length="52" mass="5149">MSGEPGVRPATGVSVARVPRIEGGGLSTRDVLDRYVSAPGGTPVVVAGVGDE</sequence>